<sequence length="110" mass="12395">MNLNQVELNNLSITEDVGKAFRLLDGLASDRLPMWMILLIGSVEGLVGYGAQWLVVSEKITLSYWQASRRQLWEIEKGRPLVVVASVGRGRATSNSSIFGRSRKSYHHHQ</sequence>
<keyword evidence="3 6" id="KW-1133">Transmembrane helix</keyword>
<evidence type="ECO:0000256" key="2">
    <source>
        <dbReference type="ARBA" id="ARBA00022692"/>
    </source>
</evidence>
<evidence type="ECO:0000256" key="6">
    <source>
        <dbReference type="SAM" id="Phobius"/>
    </source>
</evidence>
<evidence type="ECO:0000256" key="5">
    <source>
        <dbReference type="SAM" id="MobiDB-lite"/>
    </source>
</evidence>
<dbReference type="Pfam" id="PF06813">
    <property type="entry name" value="Nodulin-like"/>
    <property type="match status" value="1"/>
</dbReference>
<feature type="domain" description="Nodulin-like" evidence="7">
    <location>
        <begin position="1"/>
        <end position="66"/>
    </location>
</feature>
<evidence type="ECO:0000313" key="9">
    <source>
        <dbReference type="Proteomes" id="UP000233551"/>
    </source>
</evidence>
<feature type="compositionally biased region" description="Basic residues" evidence="5">
    <location>
        <begin position="101"/>
        <end position="110"/>
    </location>
</feature>
<evidence type="ECO:0000256" key="1">
    <source>
        <dbReference type="ARBA" id="ARBA00004141"/>
    </source>
</evidence>
<comment type="caution">
    <text evidence="8">The sequence shown here is derived from an EMBL/GenBank/DDBJ whole genome shotgun (WGS) entry which is preliminary data.</text>
</comment>
<comment type="subcellular location">
    <subcellularLocation>
        <location evidence="1">Membrane</location>
        <topology evidence="1">Multi-pass membrane protein</topology>
    </subcellularLocation>
</comment>
<dbReference type="EMBL" id="PGOL01001890">
    <property type="protein sequence ID" value="PKI52883.1"/>
    <property type="molecule type" value="Genomic_DNA"/>
</dbReference>
<dbReference type="GO" id="GO:0016020">
    <property type="term" value="C:membrane"/>
    <property type="evidence" value="ECO:0007669"/>
    <property type="project" value="UniProtKB-SubCell"/>
</dbReference>
<accession>A0A2I0JA85</accession>
<dbReference type="STRING" id="22663.A0A2I0JA85"/>
<dbReference type="InterPro" id="IPR010658">
    <property type="entry name" value="Nodulin-like"/>
</dbReference>
<keyword evidence="4 6" id="KW-0472">Membrane</keyword>
<dbReference type="PANTHER" id="PTHR21576">
    <property type="entry name" value="UNCHARACTERIZED NODULIN-LIKE PROTEIN"/>
    <property type="match status" value="1"/>
</dbReference>
<name>A0A2I0JA85_PUNGR</name>
<protein>
    <recommendedName>
        <fullName evidence="7">Nodulin-like domain-containing protein</fullName>
    </recommendedName>
</protein>
<feature type="transmembrane region" description="Helical" evidence="6">
    <location>
        <begin position="32"/>
        <end position="56"/>
    </location>
</feature>
<evidence type="ECO:0000256" key="3">
    <source>
        <dbReference type="ARBA" id="ARBA00022989"/>
    </source>
</evidence>
<dbReference type="AlphaFoldDB" id="A0A2I0JA85"/>
<organism evidence="8 9">
    <name type="scientific">Punica granatum</name>
    <name type="common">Pomegranate</name>
    <dbReference type="NCBI Taxonomy" id="22663"/>
    <lineage>
        <taxon>Eukaryota</taxon>
        <taxon>Viridiplantae</taxon>
        <taxon>Streptophyta</taxon>
        <taxon>Embryophyta</taxon>
        <taxon>Tracheophyta</taxon>
        <taxon>Spermatophyta</taxon>
        <taxon>Magnoliopsida</taxon>
        <taxon>eudicotyledons</taxon>
        <taxon>Gunneridae</taxon>
        <taxon>Pentapetalae</taxon>
        <taxon>rosids</taxon>
        <taxon>malvids</taxon>
        <taxon>Myrtales</taxon>
        <taxon>Lythraceae</taxon>
        <taxon>Punica</taxon>
    </lineage>
</organism>
<reference evidence="8 9" key="1">
    <citation type="submission" date="2017-11" db="EMBL/GenBank/DDBJ databases">
        <title>De-novo sequencing of pomegranate (Punica granatum L.) genome.</title>
        <authorList>
            <person name="Akparov Z."/>
            <person name="Amiraslanov A."/>
            <person name="Hajiyeva S."/>
            <person name="Abbasov M."/>
            <person name="Kaur K."/>
            <person name="Hamwieh A."/>
            <person name="Solovyev V."/>
            <person name="Salamov A."/>
            <person name="Braich B."/>
            <person name="Kosarev P."/>
            <person name="Mahmoud A."/>
            <person name="Hajiyev E."/>
            <person name="Babayeva S."/>
            <person name="Izzatullayeva V."/>
            <person name="Mammadov A."/>
            <person name="Mammadov A."/>
            <person name="Sharifova S."/>
            <person name="Ojaghi J."/>
            <person name="Eynullazada K."/>
            <person name="Bayramov B."/>
            <person name="Abdulazimova A."/>
            <person name="Shahmuradov I."/>
        </authorList>
    </citation>
    <scope>NUCLEOTIDE SEQUENCE [LARGE SCALE GENOMIC DNA]</scope>
    <source>
        <strain evidence="9">cv. AG2017</strain>
        <tissue evidence="8">Leaf</tissue>
    </source>
</reference>
<feature type="region of interest" description="Disordered" evidence="5">
    <location>
        <begin position="91"/>
        <end position="110"/>
    </location>
</feature>
<keyword evidence="2 6" id="KW-0812">Transmembrane</keyword>
<dbReference type="PANTHER" id="PTHR21576:SF78">
    <property type="entry name" value="PROTEIN NUCLEAR FUSION DEFECTIVE 4-LIKE"/>
    <property type="match status" value="1"/>
</dbReference>
<evidence type="ECO:0000313" key="8">
    <source>
        <dbReference type="EMBL" id="PKI52883.1"/>
    </source>
</evidence>
<evidence type="ECO:0000256" key="4">
    <source>
        <dbReference type="ARBA" id="ARBA00023136"/>
    </source>
</evidence>
<gene>
    <name evidence="8" type="ORF">CRG98_026714</name>
</gene>
<dbReference type="Proteomes" id="UP000233551">
    <property type="component" value="Unassembled WGS sequence"/>
</dbReference>
<proteinExistence type="predicted"/>
<keyword evidence="9" id="KW-1185">Reference proteome</keyword>
<evidence type="ECO:0000259" key="7">
    <source>
        <dbReference type="Pfam" id="PF06813"/>
    </source>
</evidence>